<name>A0ABS8TNY8_DATST</name>
<accession>A0ABS8TNY8</accession>
<dbReference type="EMBL" id="JACEIK010001864">
    <property type="protein sequence ID" value="MCD7472708.1"/>
    <property type="molecule type" value="Genomic_DNA"/>
</dbReference>
<keyword evidence="2" id="KW-1185">Reference proteome</keyword>
<reference evidence="1 2" key="1">
    <citation type="journal article" date="2021" name="BMC Genomics">
        <title>Datura genome reveals duplications of psychoactive alkaloid biosynthetic genes and high mutation rate following tissue culture.</title>
        <authorList>
            <person name="Rajewski A."/>
            <person name="Carter-House D."/>
            <person name="Stajich J."/>
            <person name="Litt A."/>
        </authorList>
    </citation>
    <scope>NUCLEOTIDE SEQUENCE [LARGE SCALE GENOMIC DNA]</scope>
    <source>
        <strain evidence="1">AR-01</strain>
    </source>
</reference>
<comment type="caution">
    <text evidence="1">The sequence shown here is derived from an EMBL/GenBank/DDBJ whole genome shotgun (WGS) entry which is preliminary data.</text>
</comment>
<evidence type="ECO:0000313" key="2">
    <source>
        <dbReference type="Proteomes" id="UP000823775"/>
    </source>
</evidence>
<dbReference type="Proteomes" id="UP000823775">
    <property type="component" value="Unassembled WGS sequence"/>
</dbReference>
<proteinExistence type="predicted"/>
<sequence>MKMIFSWRAWRKGLPKSVEELYLRHFCGHTTPAWIAPESLDLLQYLCIDDSSVLQHMSYPFRGSDGNKWKVEGLCLKYLPKLEETWEEIKSAMPGLKPIASACGLEKELAILDSVWARDVLRESD</sequence>
<protein>
    <submittedName>
        <fullName evidence="1">Uncharacterized protein</fullName>
    </submittedName>
</protein>
<evidence type="ECO:0000313" key="1">
    <source>
        <dbReference type="EMBL" id="MCD7472708.1"/>
    </source>
</evidence>
<gene>
    <name evidence="1" type="ORF">HAX54_014037</name>
</gene>
<organism evidence="1 2">
    <name type="scientific">Datura stramonium</name>
    <name type="common">Jimsonweed</name>
    <name type="synonym">Common thornapple</name>
    <dbReference type="NCBI Taxonomy" id="4076"/>
    <lineage>
        <taxon>Eukaryota</taxon>
        <taxon>Viridiplantae</taxon>
        <taxon>Streptophyta</taxon>
        <taxon>Embryophyta</taxon>
        <taxon>Tracheophyta</taxon>
        <taxon>Spermatophyta</taxon>
        <taxon>Magnoliopsida</taxon>
        <taxon>eudicotyledons</taxon>
        <taxon>Gunneridae</taxon>
        <taxon>Pentapetalae</taxon>
        <taxon>asterids</taxon>
        <taxon>lamiids</taxon>
        <taxon>Solanales</taxon>
        <taxon>Solanaceae</taxon>
        <taxon>Solanoideae</taxon>
        <taxon>Datureae</taxon>
        <taxon>Datura</taxon>
    </lineage>
</organism>